<comment type="similarity">
    <text evidence="2">Belongs to the ACC deaminase/D-cysteine desulfhydrase family.</text>
</comment>
<evidence type="ECO:0000313" key="8">
    <source>
        <dbReference type="Proteomes" id="UP000252023"/>
    </source>
</evidence>
<dbReference type="InterPro" id="IPR036052">
    <property type="entry name" value="TrpB-like_PALP_sf"/>
</dbReference>
<feature type="domain" description="Tryptophan synthase beta chain-like PALP" evidence="6">
    <location>
        <begin position="37"/>
        <end position="343"/>
    </location>
</feature>
<dbReference type="AlphaFoldDB" id="A0A344PGE5"/>
<dbReference type="InterPro" id="IPR001926">
    <property type="entry name" value="TrpB-like_PALP"/>
</dbReference>
<dbReference type="EC" id="4.4.1.15" evidence="7"/>
<evidence type="ECO:0000259" key="6">
    <source>
        <dbReference type="Pfam" id="PF00291"/>
    </source>
</evidence>
<dbReference type="OrthoDB" id="9801249at2"/>
<dbReference type="KEGG" id="pars:DRW48_00910"/>
<dbReference type="PANTHER" id="PTHR43780">
    <property type="entry name" value="1-AMINOCYCLOPROPANE-1-CARBOXYLATE DEAMINASE-RELATED"/>
    <property type="match status" value="1"/>
</dbReference>
<feature type="modified residue" description="N6-(pyridoxal phosphate)lysine" evidence="5">
    <location>
        <position position="75"/>
    </location>
</feature>
<evidence type="ECO:0000256" key="5">
    <source>
        <dbReference type="PIRSR" id="PIRSR006278-2"/>
    </source>
</evidence>
<dbReference type="InterPro" id="IPR005966">
    <property type="entry name" value="D-Cys_desShydrase"/>
</dbReference>
<evidence type="ECO:0000256" key="2">
    <source>
        <dbReference type="ARBA" id="ARBA00008639"/>
    </source>
</evidence>
<proteinExistence type="inferred from homology"/>
<dbReference type="Proteomes" id="UP000252023">
    <property type="component" value="Chromosome"/>
</dbReference>
<name>A0A344PGE5_9RHOB</name>
<keyword evidence="7" id="KW-0456">Lyase</keyword>
<comment type="cofactor">
    <cofactor evidence="1">
        <name>pyridoxal 5'-phosphate</name>
        <dbReference type="ChEBI" id="CHEBI:597326"/>
    </cofactor>
</comment>
<evidence type="ECO:0000256" key="3">
    <source>
        <dbReference type="ARBA" id="ARBA00022898"/>
    </source>
</evidence>
<dbReference type="InterPro" id="IPR027278">
    <property type="entry name" value="ACCD_DCysDesulf"/>
</dbReference>
<gene>
    <name evidence="7" type="ORF">DRW48_00910</name>
</gene>
<dbReference type="NCBIfam" id="NF003031">
    <property type="entry name" value="PRK03910.1-4"/>
    <property type="match status" value="1"/>
</dbReference>
<organism evidence="7 8">
    <name type="scientific">Paracoccus suum</name>
    <dbReference type="NCBI Taxonomy" id="2259340"/>
    <lineage>
        <taxon>Bacteria</taxon>
        <taxon>Pseudomonadati</taxon>
        <taxon>Pseudomonadota</taxon>
        <taxon>Alphaproteobacteria</taxon>
        <taxon>Rhodobacterales</taxon>
        <taxon>Paracoccaceae</taxon>
        <taxon>Paracoccus</taxon>
    </lineage>
</organism>
<accession>A0A344PGE5</accession>
<dbReference type="GO" id="GO:0019148">
    <property type="term" value="F:D-cysteine desulfhydrase activity"/>
    <property type="evidence" value="ECO:0007669"/>
    <property type="project" value="UniProtKB-EC"/>
</dbReference>
<reference evidence="8" key="1">
    <citation type="submission" date="2018-07" db="EMBL/GenBank/DDBJ databases">
        <title>Genome sequencing of Paracoccus sp. SC2-6.</title>
        <authorList>
            <person name="Heo J."/>
            <person name="Kim S.-J."/>
            <person name="Kwon S.-W."/>
        </authorList>
    </citation>
    <scope>NUCLEOTIDE SEQUENCE [LARGE SCALE GENOMIC DNA]</scope>
    <source>
        <strain evidence="8">SC2-6</strain>
    </source>
</reference>
<protein>
    <submittedName>
        <fullName evidence="7">D-cysteine desulfhydrase</fullName>
        <ecNumber evidence="7">4.4.1.15</ecNumber>
    </submittedName>
</protein>
<keyword evidence="8" id="KW-1185">Reference proteome</keyword>
<sequence length="362" mass="37629">MTNDLQLQTARKPDARTWDGPASRIREALDRCPRLALSHGPTPLERMERLEAALGGPKLWVKRDDCTGLATGGNKTRKLEYLVGEALAVDADTLITTGAVQSNHARQTAAAAAKAGLDCVLVLLDKVPIQDAAYQFGGNVLLDHLLGATIRRYPADADPVAEMERIAAELRAAGKRPYIIPGGGSNPVGSRGYVECALELAEQSAAQGFEPDAVIVGAGSAGTQAGLVAGLVGLGLKTQVIGVSVGPERAPLEELVAQMTAQTMAELDLGPLDRARIEADDGYVGPGYGLPTDAMVEAVGMAARLEALVLDPVYTGKAMSGLIGAARAGRFDGMRNAIFIHTGGSVVIGNYRGSFAVPGDPA</sequence>
<dbReference type="PIRSF" id="PIRSF006278">
    <property type="entry name" value="ACCD_DCysDesulf"/>
    <property type="match status" value="1"/>
</dbReference>
<evidence type="ECO:0000256" key="4">
    <source>
        <dbReference type="PIRSR" id="PIRSR006278-1"/>
    </source>
</evidence>
<dbReference type="RefSeq" id="WP_114074770.1">
    <property type="nucleotide sequence ID" value="NZ_CP030918.1"/>
</dbReference>
<keyword evidence="3 5" id="KW-0663">Pyridoxal phosphate</keyword>
<dbReference type="Gene3D" id="3.40.50.1100">
    <property type="match status" value="2"/>
</dbReference>
<dbReference type="PANTHER" id="PTHR43780:SF2">
    <property type="entry name" value="1-AMINOCYCLOPROPANE-1-CARBOXYLATE DEAMINASE-RELATED"/>
    <property type="match status" value="1"/>
</dbReference>
<feature type="active site" description="Nucleophile" evidence="4">
    <location>
        <position position="102"/>
    </location>
</feature>
<evidence type="ECO:0000313" key="7">
    <source>
        <dbReference type="EMBL" id="AXC48450.1"/>
    </source>
</evidence>
<dbReference type="EMBL" id="CP030918">
    <property type="protein sequence ID" value="AXC48450.1"/>
    <property type="molecule type" value="Genomic_DNA"/>
</dbReference>
<dbReference type="NCBIfam" id="TIGR01275">
    <property type="entry name" value="ACC_deam_rel"/>
    <property type="match status" value="1"/>
</dbReference>
<dbReference type="Pfam" id="PF00291">
    <property type="entry name" value="PALP"/>
    <property type="match status" value="1"/>
</dbReference>
<evidence type="ECO:0000256" key="1">
    <source>
        <dbReference type="ARBA" id="ARBA00001933"/>
    </source>
</evidence>
<dbReference type="SUPFAM" id="SSF53686">
    <property type="entry name" value="Tryptophan synthase beta subunit-like PLP-dependent enzymes"/>
    <property type="match status" value="1"/>
</dbReference>